<evidence type="ECO:0000256" key="15">
    <source>
        <dbReference type="ARBA" id="ARBA00050054"/>
    </source>
</evidence>
<evidence type="ECO:0000256" key="16">
    <source>
        <dbReference type="RuleBase" id="RU003560"/>
    </source>
</evidence>
<comment type="catalytic activity">
    <reaction evidence="1">
        <text>(S)-3-amino-2-methylpropanoate + 2-oxoglutarate = 2-methyl-3-oxopropanoate + L-glutamate</text>
        <dbReference type="Rhea" id="RHEA:13993"/>
        <dbReference type="ChEBI" id="CHEBI:16810"/>
        <dbReference type="ChEBI" id="CHEBI:29985"/>
        <dbReference type="ChEBI" id="CHEBI:57700"/>
        <dbReference type="ChEBI" id="CHEBI:58655"/>
        <dbReference type="EC" id="2.6.1.22"/>
    </reaction>
</comment>
<dbReference type="InterPro" id="IPR004632">
    <property type="entry name" value="4NH2But_aminotransferase_bac"/>
</dbReference>
<keyword evidence="7" id="KW-0032">Aminotransferase</keyword>
<evidence type="ECO:0000256" key="2">
    <source>
        <dbReference type="ARBA" id="ARBA00001933"/>
    </source>
</evidence>
<dbReference type="Gene3D" id="3.40.640.10">
    <property type="entry name" value="Type I PLP-dependent aspartate aminotransferase-like (Major domain)"/>
    <property type="match status" value="1"/>
</dbReference>
<accession>A0ABP6Z377</accession>
<evidence type="ECO:0000256" key="9">
    <source>
        <dbReference type="ARBA" id="ARBA00022898"/>
    </source>
</evidence>
<evidence type="ECO:0000256" key="4">
    <source>
        <dbReference type="ARBA" id="ARBA00008954"/>
    </source>
</evidence>
<dbReference type="PROSITE" id="PS00600">
    <property type="entry name" value="AA_TRANSFER_CLASS_3"/>
    <property type="match status" value="1"/>
</dbReference>
<keyword evidence="9 16" id="KW-0663">Pyridoxal phosphate</keyword>
<evidence type="ECO:0000256" key="10">
    <source>
        <dbReference type="ARBA" id="ARBA00029760"/>
    </source>
</evidence>
<reference evidence="18" key="1">
    <citation type="journal article" date="2019" name="Int. J. Syst. Evol. Microbiol.">
        <title>The Global Catalogue of Microorganisms (GCM) 10K type strain sequencing project: providing services to taxonomists for standard genome sequencing and annotation.</title>
        <authorList>
            <consortium name="The Broad Institute Genomics Platform"/>
            <consortium name="The Broad Institute Genome Sequencing Center for Infectious Disease"/>
            <person name="Wu L."/>
            <person name="Ma J."/>
        </authorList>
    </citation>
    <scope>NUCLEOTIDE SEQUENCE [LARGE SCALE GENOMIC DNA]</scope>
    <source>
        <strain evidence="18">JCM 16902</strain>
    </source>
</reference>
<dbReference type="Pfam" id="PF00202">
    <property type="entry name" value="Aminotran_3"/>
    <property type="match status" value="1"/>
</dbReference>
<keyword evidence="8" id="KW-0808">Transferase</keyword>
<evidence type="ECO:0000313" key="18">
    <source>
        <dbReference type="Proteomes" id="UP001501074"/>
    </source>
</evidence>
<dbReference type="NCBIfam" id="TIGR00700">
    <property type="entry name" value="GABAtrnsam"/>
    <property type="match status" value="1"/>
</dbReference>
<dbReference type="EC" id="2.6.1.19" evidence="6"/>
<evidence type="ECO:0000256" key="13">
    <source>
        <dbReference type="ARBA" id="ARBA00031787"/>
    </source>
</evidence>
<evidence type="ECO:0000313" key="17">
    <source>
        <dbReference type="EMBL" id="GAA3596456.1"/>
    </source>
</evidence>
<evidence type="ECO:0000256" key="5">
    <source>
        <dbReference type="ARBA" id="ARBA00012876"/>
    </source>
</evidence>
<proteinExistence type="inferred from homology"/>
<dbReference type="Proteomes" id="UP001501074">
    <property type="component" value="Unassembled WGS sequence"/>
</dbReference>
<organism evidence="17 18">
    <name type="scientific">Kineosporia mesophila</name>
    <dbReference type="NCBI Taxonomy" id="566012"/>
    <lineage>
        <taxon>Bacteria</taxon>
        <taxon>Bacillati</taxon>
        <taxon>Actinomycetota</taxon>
        <taxon>Actinomycetes</taxon>
        <taxon>Kineosporiales</taxon>
        <taxon>Kineosporiaceae</taxon>
        <taxon>Kineosporia</taxon>
    </lineage>
</organism>
<evidence type="ECO:0000256" key="3">
    <source>
        <dbReference type="ARBA" id="ARBA00005176"/>
    </source>
</evidence>
<evidence type="ECO:0000256" key="6">
    <source>
        <dbReference type="ARBA" id="ARBA00012912"/>
    </source>
</evidence>
<evidence type="ECO:0000256" key="1">
    <source>
        <dbReference type="ARBA" id="ARBA00001750"/>
    </source>
</evidence>
<evidence type="ECO:0000256" key="8">
    <source>
        <dbReference type="ARBA" id="ARBA00022679"/>
    </source>
</evidence>
<evidence type="ECO:0000256" key="14">
    <source>
        <dbReference type="ARBA" id="ARBA00048021"/>
    </source>
</evidence>
<sequence length="538" mass="55451">MIAGGTTDEHLGPGAHGVEIGVGVDQEGRVAAEFHRRAQQLGGGLLDELLPRSPSGKTDRARAITRNPYGNYAGPMPDSSLPQSGAAGLSAAPYSAPAVAQKRHLVTELPGPRSRELAARRDAAVASGVSSLMPVFAARAGGGIVVDVDGNHLIDLGSGIAVTTVGHAVPAVVAGVQQQIAQFSHTCFTITPYEGYVAVCEALNRLTPGDFEKRSALFNSGAEAVENAVKIARRATGRDTVVVFDHAYHGRTNLTMAMTAKNMPYKDGFGPFAGEVFRAPMSYPLRDPLGTDGAAAAARAISDIESQVGAGRVACLVLEPILGEGGFIEPATGFIPALAAWCTANEVVFVADEVQSGFARTGHFFASEHEGVVPDLVVTAKGIAGGMPLSAVTGRASIMDAAHAGGIGGTYTGNPVACAAALAAIATIEQDGLVETGRRLGERLRSFLLDLQAKFPQIADVRGRGAMQAIELNVPGSATPDAGLAARVAKHCHQHGVIALTCGTYGNVIRLLPPVTITDDLLDDALTVLAEALAEQVG</sequence>
<comment type="pathway">
    <text evidence="3">Amino-acid degradation; 4-aminobutanoate degradation.</text>
</comment>
<dbReference type="InterPro" id="IPR015422">
    <property type="entry name" value="PyrdxlP-dep_Trfase_small"/>
</dbReference>
<dbReference type="NCBIfam" id="NF004714">
    <property type="entry name" value="PRK06058.1"/>
    <property type="match status" value="1"/>
</dbReference>
<dbReference type="InterPro" id="IPR015424">
    <property type="entry name" value="PyrdxlP-dep_Trfase"/>
</dbReference>
<dbReference type="Gene3D" id="3.90.1150.10">
    <property type="entry name" value="Aspartate Aminotransferase, domain 1"/>
    <property type="match status" value="1"/>
</dbReference>
<comment type="caution">
    <text evidence="17">The sequence shown here is derived from an EMBL/GenBank/DDBJ whole genome shotgun (WGS) entry which is preliminary data.</text>
</comment>
<evidence type="ECO:0000256" key="11">
    <source>
        <dbReference type="ARBA" id="ARBA00030204"/>
    </source>
</evidence>
<name>A0ABP6Z377_9ACTN</name>
<dbReference type="InterPro" id="IPR005814">
    <property type="entry name" value="Aminotrans_3"/>
</dbReference>
<dbReference type="InterPro" id="IPR050103">
    <property type="entry name" value="Class-III_PLP-dep_AT"/>
</dbReference>
<dbReference type="InterPro" id="IPR049704">
    <property type="entry name" value="Aminotrans_3_PPA_site"/>
</dbReference>
<dbReference type="PANTHER" id="PTHR11986">
    <property type="entry name" value="AMINOTRANSFERASE CLASS III"/>
    <property type="match status" value="1"/>
</dbReference>
<dbReference type="EC" id="2.6.1.22" evidence="5"/>
<dbReference type="CDD" id="cd00610">
    <property type="entry name" value="OAT_like"/>
    <property type="match status" value="1"/>
</dbReference>
<dbReference type="EMBL" id="BAAAZO010000001">
    <property type="protein sequence ID" value="GAA3596456.1"/>
    <property type="molecule type" value="Genomic_DNA"/>
</dbReference>
<gene>
    <name evidence="17" type="primary">gabT_1</name>
    <name evidence="17" type="ORF">GCM10022223_09600</name>
</gene>
<comment type="catalytic activity">
    <reaction evidence="14">
        <text>4-aminobutanoate + 2-oxoglutarate = succinate semialdehyde + L-glutamate</text>
        <dbReference type="Rhea" id="RHEA:23352"/>
        <dbReference type="ChEBI" id="CHEBI:16810"/>
        <dbReference type="ChEBI" id="CHEBI:29985"/>
        <dbReference type="ChEBI" id="CHEBI:57706"/>
        <dbReference type="ChEBI" id="CHEBI:59888"/>
        <dbReference type="EC" id="2.6.1.19"/>
    </reaction>
</comment>
<evidence type="ECO:0000256" key="7">
    <source>
        <dbReference type="ARBA" id="ARBA00022576"/>
    </source>
</evidence>
<comment type="cofactor">
    <cofactor evidence="2">
        <name>pyridoxal 5'-phosphate</name>
        <dbReference type="ChEBI" id="CHEBI:597326"/>
    </cofactor>
</comment>
<dbReference type="SUPFAM" id="SSF53383">
    <property type="entry name" value="PLP-dependent transferases"/>
    <property type="match status" value="1"/>
</dbReference>
<dbReference type="InterPro" id="IPR015421">
    <property type="entry name" value="PyrdxlP-dep_Trfase_major"/>
</dbReference>
<comment type="similarity">
    <text evidence="4 16">Belongs to the class-III pyridoxal-phosphate-dependent aminotransferase family.</text>
</comment>
<protein>
    <recommendedName>
        <fullName evidence="12">(S)-3-amino-2-methylpropionate transaminase</fullName>
        <ecNumber evidence="6">2.6.1.19</ecNumber>
        <ecNumber evidence="5">2.6.1.22</ecNumber>
    </recommendedName>
    <alternativeName>
        <fullName evidence="13">GABA aminotransferase</fullName>
    </alternativeName>
    <alternativeName>
        <fullName evidence="11">Gamma-amino-N-butyrate transaminase</fullName>
    </alternativeName>
    <alternativeName>
        <fullName evidence="15">Glutamate:succinic semialdehyde transaminase</fullName>
    </alternativeName>
    <alternativeName>
        <fullName evidence="10">L-AIBAT</fullName>
    </alternativeName>
</protein>
<evidence type="ECO:0000256" key="12">
    <source>
        <dbReference type="ARBA" id="ARBA00030857"/>
    </source>
</evidence>
<keyword evidence="18" id="KW-1185">Reference proteome</keyword>